<name>A0AAE0YPV6_9GAST</name>
<dbReference type="EMBL" id="JAWDGP010005723">
    <property type="protein sequence ID" value="KAK3753054.1"/>
    <property type="molecule type" value="Genomic_DNA"/>
</dbReference>
<evidence type="ECO:0000313" key="2">
    <source>
        <dbReference type="EMBL" id="KAK3753054.1"/>
    </source>
</evidence>
<dbReference type="AlphaFoldDB" id="A0AAE0YPV6"/>
<evidence type="ECO:0000313" key="3">
    <source>
        <dbReference type="Proteomes" id="UP001283361"/>
    </source>
</evidence>
<dbReference type="Proteomes" id="UP001283361">
    <property type="component" value="Unassembled WGS sequence"/>
</dbReference>
<keyword evidence="3" id="KW-1185">Reference proteome</keyword>
<feature type="region of interest" description="Disordered" evidence="1">
    <location>
        <begin position="80"/>
        <end position="106"/>
    </location>
</feature>
<proteinExistence type="predicted"/>
<comment type="caution">
    <text evidence="2">The sequence shown here is derived from an EMBL/GenBank/DDBJ whole genome shotgun (WGS) entry which is preliminary data.</text>
</comment>
<sequence>MVSIPVDLLSTDSVSSQHTDSKVSIPVVLVLTDSVSSQHTDSKVSIPVVLVLTDSVSSQHTDSKVSIPVVLLSTDSVSSQHTDSKVSRSVNHPGDHPDAVPHLGHRGPLNPALQSQAFKIKGRNSCLWHGRGTNKTSGSLDQYSFQCPKPPEAHICVTRSELLPLLITPLGLTITIIRSSFFWESICLFRP</sequence>
<protein>
    <submittedName>
        <fullName evidence="2">Uncharacterized protein</fullName>
    </submittedName>
</protein>
<gene>
    <name evidence="2" type="ORF">RRG08_012238</name>
</gene>
<organism evidence="2 3">
    <name type="scientific">Elysia crispata</name>
    <name type="common">lettuce slug</name>
    <dbReference type="NCBI Taxonomy" id="231223"/>
    <lineage>
        <taxon>Eukaryota</taxon>
        <taxon>Metazoa</taxon>
        <taxon>Spiralia</taxon>
        <taxon>Lophotrochozoa</taxon>
        <taxon>Mollusca</taxon>
        <taxon>Gastropoda</taxon>
        <taxon>Heterobranchia</taxon>
        <taxon>Euthyneura</taxon>
        <taxon>Panpulmonata</taxon>
        <taxon>Sacoglossa</taxon>
        <taxon>Placobranchoidea</taxon>
        <taxon>Plakobranchidae</taxon>
        <taxon>Elysia</taxon>
    </lineage>
</organism>
<evidence type="ECO:0000256" key="1">
    <source>
        <dbReference type="SAM" id="MobiDB-lite"/>
    </source>
</evidence>
<reference evidence="2" key="1">
    <citation type="journal article" date="2023" name="G3 (Bethesda)">
        <title>A reference genome for the long-term kleptoplast-retaining sea slug Elysia crispata morphotype clarki.</title>
        <authorList>
            <person name="Eastman K.E."/>
            <person name="Pendleton A.L."/>
            <person name="Shaikh M.A."/>
            <person name="Suttiyut T."/>
            <person name="Ogas R."/>
            <person name="Tomko P."/>
            <person name="Gavelis G."/>
            <person name="Widhalm J.R."/>
            <person name="Wisecaver J.H."/>
        </authorList>
    </citation>
    <scope>NUCLEOTIDE SEQUENCE</scope>
    <source>
        <strain evidence="2">ECLA1</strain>
    </source>
</reference>
<accession>A0AAE0YPV6</accession>